<evidence type="ECO:0000313" key="1">
    <source>
        <dbReference type="EMBL" id="CRK96806.1"/>
    </source>
</evidence>
<dbReference type="EMBL" id="CVRI01000044">
    <property type="protein sequence ID" value="CRK96806.1"/>
    <property type="molecule type" value="Genomic_DNA"/>
</dbReference>
<name>A0A1J1ICV6_9DIPT</name>
<evidence type="ECO:0000313" key="2">
    <source>
        <dbReference type="Proteomes" id="UP000183832"/>
    </source>
</evidence>
<keyword evidence="2" id="KW-1185">Reference proteome</keyword>
<proteinExistence type="predicted"/>
<gene>
    <name evidence="1" type="ORF">CLUMA_CG010249</name>
</gene>
<accession>A0A1J1ICV6</accession>
<dbReference type="AlphaFoldDB" id="A0A1J1ICV6"/>
<organism evidence="1 2">
    <name type="scientific">Clunio marinus</name>
    <dbReference type="NCBI Taxonomy" id="568069"/>
    <lineage>
        <taxon>Eukaryota</taxon>
        <taxon>Metazoa</taxon>
        <taxon>Ecdysozoa</taxon>
        <taxon>Arthropoda</taxon>
        <taxon>Hexapoda</taxon>
        <taxon>Insecta</taxon>
        <taxon>Pterygota</taxon>
        <taxon>Neoptera</taxon>
        <taxon>Endopterygota</taxon>
        <taxon>Diptera</taxon>
        <taxon>Nematocera</taxon>
        <taxon>Chironomoidea</taxon>
        <taxon>Chironomidae</taxon>
        <taxon>Clunio</taxon>
    </lineage>
</organism>
<protein>
    <submittedName>
        <fullName evidence="1">CLUMA_CG010249, isoform A</fullName>
    </submittedName>
</protein>
<dbReference type="Proteomes" id="UP000183832">
    <property type="component" value="Unassembled WGS sequence"/>
</dbReference>
<reference evidence="1 2" key="1">
    <citation type="submission" date="2015-04" db="EMBL/GenBank/DDBJ databases">
        <authorList>
            <person name="Syromyatnikov M.Y."/>
            <person name="Popov V.N."/>
        </authorList>
    </citation>
    <scope>NUCLEOTIDE SEQUENCE [LARGE SCALE GENOMIC DNA]</scope>
</reference>
<sequence>MTVGCCSAAAAAAVCLNRLLLLKLIQNFFLLVLLVWDKILCVAGDYGNENLSQVKKLAVFDNETDMIRLVIL</sequence>